<gene>
    <name evidence="2" type="ORF">GR138_09085</name>
</gene>
<sequence>MTATRQQFFKPTKATAAEKAAETNSVAKGIIEQEAAAREKKTEKLRALRLAQDMEAVQPAPTPKRKRK</sequence>
<accession>A0A6N8S8H4</accession>
<dbReference type="OrthoDB" id="7917227at2"/>
<name>A0A6N8S8H4_9HYPH</name>
<protein>
    <submittedName>
        <fullName evidence="2">Uncharacterized protein</fullName>
    </submittedName>
</protein>
<evidence type="ECO:0000313" key="3">
    <source>
        <dbReference type="Proteomes" id="UP000435802"/>
    </source>
</evidence>
<reference evidence="2 3" key="1">
    <citation type="submission" date="2019-12" db="EMBL/GenBank/DDBJ databases">
        <title>Shinella kummerowiae sp. nov., a symbiotic bacterium isolated from root nodules of the herbal legume Kummerowia stipulacea.</title>
        <authorList>
            <person name="Gao J."/>
        </authorList>
    </citation>
    <scope>NUCLEOTIDE SEQUENCE [LARGE SCALE GENOMIC DNA]</scope>
    <source>
        <strain evidence="2 3">CCBAU 25048</strain>
    </source>
</reference>
<dbReference type="AlphaFoldDB" id="A0A6N8S8H4"/>
<dbReference type="EMBL" id="WUMK01000003">
    <property type="protein sequence ID" value="MXN45344.1"/>
    <property type="molecule type" value="Genomic_DNA"/>
</dbReference>
<feature type="region of interest" description="Disordered" evidence="1">
    <location>
        <begin position="1"/>
        <end position="21"/>
    </location>
</feature>
<proteinExistence type="predicted"/>
<keyword evidence="3" id="KW-1185">Reference proteome</keyword>
<dbReference type="RefSeq" id="WP_160858550.1">
    <property type="nucleotide sequence ID" value="NZ_WUMK01000003.1"/>
</dbReference>
<dbReference type="Proteomes" id="UP000435802">
    <property type="component" value="Unassembled WGS sequence"/>
</dbReference>
<evidence type="ECO:0000313" key="2">
    <source>
        <dbReference type="EMBL" id="MXN45344.1"/>
    </source>
</evidence>
<organism evidence="2 3">
    <name type="scientific">Shinella kummerowiae</name>
    <dbReference type="NCBI Taxonomy" id="417745"/>
    <lineage>
        <taxon>Bacteria</taxon>
        <taxon>Pseudomonadati</taxon>
        <taxon>Pseudomonadota</taxon>
        <taxon>Alphaproteobacteria</taxon>
        <taxon>Hyphomicrobiales</taxon>
        <taxon>Rhizobiaceae</taxon>
        <taxon>Shinella</taxon>
    </lineage>
</organism>
<comment type="caution">
    <text evidence="2">The sequence shown here is derived from an EMBL/GenBank/DDBJ whole genome shotgun (WGS) entry which is preliminary data.</text>
</comment>
<evidence type="ECO:0000256" key="1">
    <source>
        <dbReference type="SAM" id="MobiDB-lite"/>
    </source>
</evidence>